<accession>A0AA88VG91</accession>
<organism evidence="10 11">
    <name type="scientific">Escallonia herrerae</name>
    <dbReference type="NCBI Taxonomy" id="1293975"/>
    <lineage>
        <taxon>Eukaryota</taxon>
        <taxon>Viridiplantae</taxon>
        <taxon>Streptophyta</taxon>
        <taxon>Embryophyta</taxon>
        <taxon>Tracheophyta</taxon>
        <taxon>Spermatophyta</taxon>
        <taxon>Magnoliopsida</taxon>
        <taxon>eudicotyledons</taxon>
        <taxon>Gunneridae</taxon>
        <taxon>Pentapetalae</taxon>
        <taxon>asterids</taxon>
        <taxon>campanulids</taxon>
        <taxon>Escalloniales</taxon>
        <taxon>Escalloniaceae</taxon>
        <taxon>Escallonia</taxon>
    </lineage>
</organism>
<reference evidence="10" key="1">
    <citation type="submission" date="2022-12" db="EMBL/GenBank/DDBJ databases">
        <title>Draft genome assemblies for two species of Escallonia (Escalloniales).</title>
        <authorList>
            <person name="Chanderbali A."/>
            <person name="Dervinis C."/>
            <person name="Anghel I."/>
            <person name="Soltis D."/>
            <person name="Soltis P."/>
            <person name="Zapata F."/>
        </authorList>
    </citation>
    <scope>NUCLEOTIDE SEQUENCE</scope>
    <source>
        <strain evidence="10">UCBG64.0493</strain>
        <tissue evidence="10">Leaf</tissue>
    </source>
</reference>
<dbReference type="GO" id="GO:0006865">
    <property type="term" value="P:amino acid transport"/>
    <property type="evidence" value="ECO:0007669"/>
    <property type="project" value="UniProtKB-KW"/>
</dbReference>
<evidence type="ECO:0000313" key="11">
    <source>
        <dbReference type="Proteomes" id="UP001188597"/>
    </source>
</evidence>
<dbReference type="Pfam" id="PF01490">
    <property type="entry name" value="Aa_trans"/>
    <property type="match status" value="1"/>
</dbReference>
<evidence type="ECO:0000313" key="10">
    <source>
        <dbReference type="EMBL" id="KAK3008351.1"/>
    </source>
</evidence>
<evidence type="ECO:0000256" key="4">
    <source>
        <dbReference type="ARBA" id="ARBA00022970"/>
    </source>
</evidence>
<comment type="caution">
    <text evidence="10">The sequence shown here is derived from an EMBL/GenBank/DDBJ whole genome shotgun (WGS) entry which is preliminary data.</text>
</comment>
<dbReference type="Proteomes" id="UP001188597">
    <property type="component" value="Unassembled WGS sequence"/>
</dbReference>
<evidence type="ECO:0000256" key="8">
    <source>
        <dbReference type="SAM" id="Phobius"/>
    </source>
</evidence>
<comment type="subcellular location">
    <subcellularLocation>
        <location evidence="1">Membrane</location>
    </subcellularLocation>
</comment>
<gene>
    <name evidence="10" type="ORF">RJ639_015081</name>
</gene>
<dbReference type="InterPro" id="IPR013057">
    <property type="entry name" value="AA_transpt_TM"/>
</dbReference>
<evidence type="ECO:0000256" key="1">
    <source>
        <dbReference type="ARBA" id="ARBA00004370"/>
    </source>
</evidence>
<feature type="region of interest" description="Disordered" evidence="7">
    <location>
        <begin position="1"/>
        <end position="25"/>
    </location>
</feature>
<keyword evidence="11" id="KW-1185">Reference proteome</keyword>
<keyword evidence="2" id="KW-0813">Transport</keyword>
<feature type="domain" description="Amino acid transporter transmembrane" evidence="9">
    <location>
        <begin position="40"/>
        <end position="121"/>
    </location>
</feature>
<evidence type="ECO:0000259" key="9">
    <source>
        <dbReference type="Pfam" id="PF01490"/>
    </source>
</evidence>
<evidence type="ECO:0000256" key="5">
    <source>
        <dbReference type="ARBA" id="ARBA00022989"/>
    </source>
</evidence>
<dbReference type="AlphaFoldDB" id="A0AA88VG91"/>
<dbReference type="GO" id="GO:0016020">
    <property type="term" value="C:membrane"/>
    <property type="evidence" value="ECO:0007669"/>
    <property type="project" value="UniProtKB-SubCell"/>
</dbReference>
<feature type="transmembrane region" description="Helical" evidence="8">
    <location>
        <begin position="48"/>
        <end position="69"/>
    </location>
</feature>
<protein>
    <recommendedName>
        <fullName evidence="9">Amino acid transporter transmembrane domain-containing protein</fullName>
    </recommendedName>
</protein>
<evidence type="ECO:0000256" key="2">
    <source>
        <dbReference type="ARBA" id="ARBA00022448"/>
    </source>
</evidence>
<feature type="transmembrane region" description="Helical" evidence="8">
    <location>
        <begin position="75"/>
        <end position="96"/>
    </location>
</feature>
<feature type="compositionally biased region" description="Polar residues" evidence="7">
    <location>
        <begin position="1"/>
        <end position="22"/>
    </location>
</feature>
<dbReference type="PANTHER" id="PTHR48017">
    <property type="entry name" value="OS05G0424000 PROTEIN-RELATED"/>
    <property type="match status" value="1"/>
</dbReference>
<proteinExistence type="predicted"/>
<keyword evidence="5 8" id="KW-1133">Transmembrane helix</keyword>
<dbReference type="EMBL" id="JAVXUP010001761">
    <property type="protein sequence ID" value="KAK3008351.1"/>
    <property type="molecule type" value="Genomic_DNA"/>
</dbReference>
<keyword evidence="4" id="KW-0029">Amino-acid transport</keyword>
<evidence type="ECO:0000256" key="7">
    <source>
        <dbReference type="SAM" id="MobiDB-lite"/>
    </source>
</evidence>
<sequence length="177" mass="19280">MKTVAPNSSGVTPMDEGNSTVTGRAPNKLDAGAMFVLKSRGSWLHCGYHLTAAIVAPALLSIPFALGLLGWAGGVVTLTMAALVTYYSYNLLSLVLEHHAQLGKRQLRFRDMAHDILGMRTVIMDQGGANILWAHFNWAYATELSLPVLSSVDRASRSNNLAILRPFKQLNRTKISM</sequence>
<keyword evidence="3 8" id="KW-0812">Transmembrane</keyword>
<keyword evidence="6 8" id="KW-0472">Membrane</keyword>
<name>A0AA88VG91_9ASTE</name>
<evidence type="ECO:0000256" key="3">
    <source>
        <dbReference type="ARBA" id="ARBA00022692"/>
    </source>
</evidence>
<evidence type="ECO:0000256" key="6">
    <source>
        <dbReference type="ARBA" id="ARBA00023136"/>
    </source>
</evidence>